<evidence type="ECO:0000313" key="3">
    <source>
        <dbReference type="RefSeq" id="XP_033581149.1"/>
    </source>
</evidence>
<sequence length="90" mass="10261">MWLLTHRMLQTCRSGLQRLLFIQALTILDCKNCSDVVIEFCKTMYPAPVSDAHLFPRNPADKIDNSEWNFPARGMVTFSSDCSMLVIGLH</sequence>
<dbReference type="AlphaFoldDB" id="A0A6A6Z1X1"/>
<accession>A0A6A6Z1X1</accession>
<gene>
    <name evidence="1 3" type="ORF">BDZ99DRAFT_232768</name>
</gene>
<evidence type="ECO:0000313" key="1">
    <source>
        <dbReference type="EMBL" id="KAF2814185.1"/>
    </source>
</evidence>
<dbReference type="Proteomes" id="UP000504636">
    <property type="component" value="Unplaced"/>
</dbReference>
<organism evidence="1">
    <name type="scientific">Mytilinidion resinicola</name>
    <dbReference type="NCBI Taxonomy" id="574789"/>
    <lineage>
        <taxon>Eukaryota</taxon>
        <taxon>Fungi</taxon>
        <taxon>Dikarya</taxon>
        <taxon>Ascomycota</taxon>
        <taxon>Pezizomycotina</taxon>
        <taxon>Dothideomycetes</taxon>
        <taxon>Pleosporomycetidae</taxon>
        <taxon>Mytilinidiales</taxon>
        <taxon>Mytilinidiaceae</taxon>
        <taxon>Mytilinidion</taxon>
    </lineage>
</organism>
<reference evidence="3" key="2">
    <citation type="submission" date="2020-04" db="EMBL/GenBank/DDBJ databases">
        <authorList>
            <consortium name="NCBI Genome Project"/>
        </authorList>
    </citation>
    <scope>NUCLEOTIDE SEQUENCE</scope>
    <source>
        <strain evidence="3">CBS 304.34</strain>
    </source>
</reference>
<dbReference type="GeneID" id="54454423"/>
<name>A0A6A6Z1X1_9PEZI</name>
<dbReference type="RefSeq" id="XP_033581149.1">
    <property type="nucleotide sequence ID" value="XM_033713530.1"/>
</dbReference>
<evidence type="ECO:0000313" key="2">
    <source>
        <dbReference type="Proteomes" id="UP000504636"/>
    </source>
</evidence>
<reference evidence="1 3" key="1">
    <citation type="journal article" date="2020" name="Stud. Mycol.">
        <title>101 Dothideomycetes genomes: a test case for predicting lifestyles and emergence of pathogens.</title>
        <authorList>
            <person name="Haridas S."/>
            <person name="Albert R."/>
            <person name="Binder M."/>
            <person name="Bloem J."/>
            <person name="Labutti K."/>
            <person name="Salamov A."/>
            <person name="Andreopoulos B."/>
            <person name="Baker S."/>
            <person name="Barry K."/>
            <person name="Bills G."/>
            <person name="Bluhm B."/>
            <person name="Cannon C."/>
            <person name="Castanera R."/>
            <person name="Culley D."/>
            <person name="Daum C."/>
            <person name="Ezra D."/>
            <person name="Gonzalez J."/>
            <person name="Henrissat B."/>
            <person name="Kuo A."/>
            <person name="Liang C."/>
            <person name="Lipzen A."/>
            <person name="Lutzoni F."/>
            <person name="Magnuson J."/>
            <person name="Mondo S."/>
            <person name="Nolan M."/>
            <person name="Ohm R."/>
            <person name="Pangilinan J."/>
            <person name="Park H.-J."/>
            <person name="Ramirez L."/>
            <person name="Alfaro M."/>
            <person name="Sun H."/>
            <person name="Tritt A."/>
            <person name="Yoshinaga Y."/>
            <person name="Zwiers L.-H."/>
            <person name="Turgeon B."/>
            <person name="Goodwin S."/>
            <person name="Spatafora J."/>
            <person name="Crous P."/>
            <person name="Grigoriev I."/>
        </authorList>
    </citation>
    <scope>NUCLEOTIDE SEQUENCE</scope>
    <source>
        <strain evidence="1 3">CBS 304.34</strain>
    </source>
</reference>
<protein>
    <submittedName>
        <fullName evidence="1 3">Uncharacterized protein</fullName>
    </submittedName>
</protein>
<proteinExistence type="predicted"/>
<reference evidence="3" key="3">
    <citation type="submission" date="2025-04" db="UniProtKB">
        <authorList>
            <consortium name="RefSeq"/>
        </authorList>
    </citation>
    <scope>IDENTIFICATION</scope>
    <source>
        <strain evidence="3">CBS 304.34</strain>
    </source>
</reference>
<keyword evidence="2" id="KW-1185">Reference proteome</keyword>
<dbReference type="EMBL" id="MU003695">
    <property type="protein sequence ID" value="KAF2814185.1"/>
    <property type="molecule type" value="Genomic_DNA"/>
</dbReference>